<dbReference type="InterPro" id="IPR036063">
    <property type="entry name" value="Smr_dom_sf"/>
</dbReference>
<name>A0A9N8VNJ8_9GLOM</name>
<proteinExistence type="predicted"/>
<dbReference type="SUPFAM" id="SSF90229">
    <property type="entry name" value="CCCH zinc finger"/>
    <property type="match status" value="1"/>
</dbReference>
<gene>
    <name evidence="7" type="ORF">AGERDE_LOCUS1914</name>
</gene>
<feature type="zinc finger region" description="C3H1-type" evidence="4">
    <location>
        <begin position="198"/>
        <end position="221"/>
    </location>
</feature>
<dbReference type="InterPro" id="IPR002625">
    <property type="entry name" value="Smr_dom"/>
</dbReference>
<reference evidence="7" key="1">
    <citation type="submission" date="2021-06" db="EMBL/GenBank/DDBJ databases">
        <authorList>
            <person name="Kallberg Y."/>
            <person name="Tangrot J."/>
            <person name="Rosling A."/>
        </authorList>
    </citation>
    <scope>NUCLEOTIDE SEQUENCE</scope>
    <source>
        <strain evidence="7">MT106</strain>
    </source>
</reference>
<keyword evidence="1 4" id="KW-0479">Metal-binding</keyword>
<sequence length="550" mass="62456">MGGWLTAYLNNTLKLFDEVLVEYYTGILEDPDLSSEEKLEVLRESLSESGSPVLTSQDKIEDALKEILYNYQNPGQEEKIEIENLDSNFTKSSNVASVEFISVLNPKAKEFKPSFLRANDDNVVFDGFAQEEEENSNNNISNTFIENFENIEPDHLIKIFEQSNFDLECTLNSLLNIGNTTGSTIATKSPSTTTLTKEKGKQMCRFFLEGTCFRKDCMFSHDLQNVICKFWMRGSCLAGDSCIFIHEIDLDRVRNALDTSYNNYTDGQVNHAIPDAFDKLAFPDLLSPSSVRTTKKTASISSPSQFASVVKRRRLSEQFPWIDSNIINSHLTTHENKLDVTAAILKNKYPRPANFVPIKAIPSRLLSSSSKRRRAPLVIKPPEHIPWLVTGSALSADYRKYRSQALACGRKRNALYERAASSYKSNRGDLAKKYSLQAQEYNLRMRELNREAARKIFDSRNNTYCKEPFIDLHGLHVDEAIEFLDESFEALELENYKGSIYIVTGTGHHSQNMKAKLGPAVREWLEELDYDYCDCSKDKKYGGVIGVEIK</sequence>
<feature type="zinc finger region" description="C3H1-type" evidence="4">
    <location>
        <begin position="222"/>
        <end position="249"/>
    </location>
</feature>
<feature type="domain" description="C3H1-type" evidence="5">
    <location>
        <begin position="198"/>
        <end position="221"/>
    </location>
</feature>
<feature type="domain" description="C3H1-type" evidence="5">
    <location>
        <begin position="222"/>
        <end position="249"/>
    </location>
</feature>
<evidence type="ECO:0000256" key="3">
    <source>
        <dbReference type="ARBA" id="ARBA00022833"/>
    </source>
</evidence>
<dbReference type="Gene3D" id="3.30.1370.210">
    <property type="match status" value="1"/>
</dbReference>
<dbReference type="SMART" id="SM01162">
    <property type="entry name" value="DUF1771"/>
    <property type="match status" value="1"/>
</dbReference>
<evidence type="ECO:0000256" key="4">
    <source>
        <dbReference type="PROSITE-ProRule" id="PRU00723"/>
    </source>
</evidence>
<dbReference type="GO" id="GO:0005634">
    <property type="term" value="C:nucleus"/>
    <property type="evidence" value="ECO:0007669"/>
    <property type="project" value="TreeGrafter"/>
</dbReference>
<dbReference type="Pfam" id="PF08590">
    <property type="entry name" value="DUF1771"/>
    <property type="match status" value="1"/>
</dbReference>
<dbReference type="Pfam" id="PF14608">
    <property type="entry name" value="zf-CCCH_2"/>
    <property type="match status" value="2"/>
</dbReference>
<dbReference type="Pfam" id="PF01713">
    <property type="entry name" value="Smr"/>
    <property type="match status" value="1"/>
</dbReference>
<evidence type="ECO:0000313" key="8">
    <source>
        <dbReference type="Proteomes" id="UP000789831"/>
    </source>
</evidence>
<dbReference type="InterPro" id="IPR013899">
    <property type="entry name" value="DUF1771"/>
</dbReference>
<dbReference type="SUPFAM" id="SSF160443">
    <property type="entry name" value="SMR domain-like"/>
    <property type="match status" value="1"/>
</dbReference>
<dbReference type="GO" id="GO:0008270">
    <property type="term" value="F:zinc ion binding"/>
    <property type="evidence" value="ECO:0007669"/>
    <property type="project" value="UniProtKB-KW"/>
</dbReference>
<dbReference type="InterPro" id="IPR000571">
    <property type="entry name" value="Znf_CCCH"/>
</dbReference>
<dbReference type="EMBL" id="CAJVPL010000145">
    <property type="protein sequence ID" value="CAG8454427.1"/>
    <property type="molecule type" value="Genomic_DNA"/>
</dbReference>
<evidence type="ECO:0000256" key="1">
    <source>
        <dbReference type="ARBA" id="ARBA00022723"/>
    </source>
</evidence>
<dbReference type="GO" id="GO:0004519">
    <property type="term" value="F:endonuclease activity"/>
    <property type="evidence" value="ECO:0007669"/>
    <property type="project" value="TreeGrafter"/>
</dbReference>
<dbReference type="PANTHER" id="PTHR46535">
    <property type="entry name" value="NEDD4-BINDING PROTEIN 2"/>
    <property type="match status" value="1"/>
</dbReference>
<dbReference type="Gene3D" id="3.30.1370.110">
    <property type="match status" value="1"/>
</dbReference>
<keyword evidence="3 4" id="KW-0862">Zinc</keyword>
<dbReference type="SMART" id="SM00463">
    <property type="entry name" value="SMR"/>
    <property type="match status" value="1"/>
</dbReference>
<dbReference type="SMART" id="SM00356">
    <property type="entry name" value="ZnF_C3H1"/>
    <property type="match status" value="2"/>
</dbReference>
<organism evidence="7 8">
    <name type="scientific">Ambispora gerdemannii</name>
    <dbReference type="NCBI Taxonomy" id="144530"/>
    <lineage>
        <taxon>Eukaryota</taxon>
        <taxon>Fungi</taxon>
        <taxon>Fungi incertae sedis</taxon>
        <taxon>Mucoromycota</taxon>
        <taxon>Glomeromycotina</taxon>
        <taxon>Glomeromycetes</taxon>
        <taxon>Archaeosporales</taxon>
        <taxon>Ambisporaceae</taxon>
        <taxon>Ambispora</taxon>
    </lineage>
</organism>
<dbReference type="InterPro" id="IPR052772">
    <property type="entry name" value="Endo/PolyKinase_Domain-Protein"/>
</dbReference>
<evidence type="ECO:0000259" key="5">
    <source>
        <dbReference type="PROSITE" id="PS50103"/>
    </source>
</evidence>
<evidence type="ECO:0000256" key="2">
    <source>
        <dbReference type="ARBA" id="ARBA00022771"/>
    </source>
</evidence>
<dbReference type="Pfam" id="PF07145">
    <property type="entry name" value="PAM2"/>
    <property type="match status" value="1"/>
</dbReference>
<dbReference type="PROSITE" id="PS50103">
    <property type="entry name" value="ZF_C3H1"/>
    <property type="match status" value="2"/>
</dbReference>
<protein>
    <submittedName>
        <fullName evidence="7">1847_t:CDS:1</fullName>
    </submittedName>
</protein>
<keyword evidence="8" id="KW-1185">Reference proteome</keyword>
<dbReference type="OrthoDB" id="3247158at2759"/>
<accession>A0A9N8VNJ8</accession>
<evidence type="ECO:0000313" key="7">
    <source>
        <dbReference type="EMBL" id="CAG8454427.1"/>
    </source>
</evidence>
<keyword evidence="2 4" id="KW-0863">Zinc-finger</keyword>
<dbReference type="PANTHER" id="PTHR46535:SF1">
    <property type="entry name" value="NEDD4-BINDING PROTEIN 2"/>
    <property type="match status" value="1"/>
</dbReference>
<dbReference type="AlphaFoldDB" id="A0A9N8VNJ8"/>
<comment type="caution">
    <text evidence="7">The sequence shown here is derived from an EMBL/GenBank/DDBJ whole genome shotgun (WGS) entry which is preliminary data.</text>
</comment>
<dbReference type="PROSITE" id="PS50828">
    <property type="entry name" value="SMR"/>
    <property type="match status" value="1"/>
</dbReference>
<dbReference type="InterPro" id="IPR009818">
    <property type="entry name" value="PAM2_motif"/>
</dbReference>
<feature type="domain" description="Smr" evidence="6">
    <location>
        <begin position="470"/>
        <end position="550"/>
    </location>
</feature>
<dbReference type="Proteomes" id="UP000789831">
    <property type="component" value="Unassembled WGS sequence"/>
</dbReference>
<dbReference type="InterPro" id="IPR036855">
    <property type="entry name" value="Znf_CCCH_sf"/>
</dbReference>
<evidence type="ECO:0000259" key="6">
    <source>
        <dbReference type="PROSITE" id="PS50828"/>
    </source>
</evidence>